<dbReference type="InterPro" id="IPR013518">
    <property type="entry name" value="K_chnl_inward-rec_Kir_cyto"/>
</dbReference>
<dbReference type="RefSeq" id="WP_188415313.1">
    <property type="nucleotide sequence ID" value="NZ_BMDO01000003.1"/>
</dbReference>
<keyword evidence="2" id="KW-0813">Transport</keyword>
<evidence type="ECO:0000259" key="12">
    <source>
        <dbReference type="Pfam" id="PF07885"/>
    </source>
</evidence>
<feature type="domain" description="Potassium channel" evidence="12">
    <location>
        <begin position="68"/>
        <end position="146"/>
    </location>
</feature>
<evidence type="ECO:0000313" key="15">
    <source>
        <dbReference type="Proteomes" id="UP000662074"/>
    </source>
</evidence>
<keyword evidence="15" id="KW-1185">Reference proteome</keyword>
<comment type="caution">
    <text evidence="14">The sequence shown here is derived from an EMBL/GenBank/DDBJ whole genome shotgun (WGS) entry which is preliminary data.</text>
</comment>
<comment type="subcellular location">
    <subcellularLocation>
        <location evidence="1">Membrane</location>
        <topology evidence="1">Multi-pass membrane protein</topology>
    </subcellularLocation>
</comment>
<evidence type="ECO:0000256" key="2">
    <source>
        <dbReference type="ARBA" id="ARBA00022448"/>
    </source>
</evidence>
<sequence length="316" mass="35340">MSPKNLPDNPQNDLGLGNKAIKQRIINRDGSINIKRKGLPFFSTSDNYNALITMRWPKFWFIVIGVYLLTNILFATIYVNIGDNNLLGADTQTHYHHFLSAFFFSAQTLSTVGYGHVSPQGIPTNFVAAFESMLGLLAFAIATGLLYGRISRPSAKVAYSDMVLIAPYAPTGRGLMLRLANKRHNVLIDLDIELVFSYNEEVAGKTIRRFHNLKLERSKVSILTLSWTVVHPIDENSPLYHMTAEDMEAGRANLVVLMQAFDDTFSQTVHSRTSYLHDEIVWGAKFTPAFYDDPNGLVTLDLNKISDYTTASLPAT</sequence>
<keyword evidence="9 11" id="KW-0472">Membrane</keyword>
<evidence type="ECO:0000256" key="4">
    <source>
        <dbReference type="ARBA" id="ARBA00022692"/>
    </source>
</evidence>
<protein>
    <submittedName>
        <fullName evidence="14">Inward rectifier potassium channel Irk</fullName>
    </submittedName>
</protein>
<feature type="transmembrane region" description="Helical" evidence="11">
    <location>
        <begin position="59"/>
        <end position="81"/>
    </location>
</feature>
<evidence type="ECO:0000256" key="11">
    <source>
        <dbReference type="SAM" id="Phobius"/>
    </source>
</evidence>
<dbReference type="GO" id="GO:1990573">
    <property type="term" value="P:potassium ion import across plasma membrane"/>
    <property type="evidence" value="ECO:0007669"/>
    <property type="project" value="TreeGrafter"/>
</dbReference>
<evidence type="ECO:0000256" key="8">
    <source>
        <dbReference type="ARBA" id="ARBA00023065"/>
    </source>
</evidence>
<dbReference type="Pfam" id="PF17655">
    <property type="entry name" value="IRK_C"/>
    <property type="match status" value="1"/>
</dbReference>
<evidence type="ECO:0000256" key="10">
    <source>
        <dbReference type="ARBA" id="ARBA00023303"/>
    </source>
</evidence>
<evidence type="ECO:0000256" key="9">
    <source>
        <dbReference type="ARBA" id="ARBA00023136"/>
    </source>
</evidence>
<reference evidence="14" key="2">
    <citation type="submission" date="2020-09" db="EMBL/GenBank/DDBJ databases">
        <authorList>
            <person name="Sun Q."/>
            <person name="Sedlacek I."/>
        </authorList>
    </citation>
    <scope>NUCLEOTIDE SEQUENCE</scope>
    <source>
        <strain evidence="14">CCM 8711</strain>
    </source>
</reference>
<evidence type="ECO:0000256" key="6">
    <source>
        <dbReference type="ARBA" id="ARBA00022958"/>
    </source>
</evidence>
<keyword evidence="6" id="KW-0630">Potassium</keyword>
<proteinExistence type="predicted"/>
<evidence type="ECO:0000259" key="13">
    <source>
        <dbReference type="Pfam" id="PF17655"/>
    </source>
</evidence>
<evidence type="ECO:0000313" key="14">
    <source>
        <dbReference type="EMBL" id="GGI50272.1"/>
    </source>
</evidence>
<evidence type="ECO:0000256" key="1">
    <source>
        <dbReference type="ARBA" id="ARBA00004141"/>
    </source>
</evidence>
<dbReference type="Gene3D" id="2.60.40.1400">
    <property type="entry name" value="G protein-activated inward rectifier potassium channel 1"/>
    <property type="match status" value="1"/>
</dbReference>
<evidence type="ECO:0000256" key="7">
    <source>
        <dbReference type="ARBA" id="ARBA00022989"/>
    </source>
</evidence>
<dbReference type="InterPro" id="IPR016449">
    <property type="entry name" value="K_chnl_inward-rec_Kir"/>
</dbReference>
<organism evidence="14 15">
    <name type="scientific">Mucilaginibacter galii</name>
    <dbReference type="NCBI Taxonomy" id="2005073"/>
    <lineage>
        <taxon>Bacteria</taxon>
        <taxon>Pseudomonadati</taxon>
        <taxon>Bacteroidota</taxon>
        <taxon>Sphingobacteriia</taxon>
        <taxon>Sphingobacteriales</taxon>
        <taxon>Sphingobacteriaceae</taxon>
        <taxon>Mucilaginibacter</taxon>
    </lineage>
</organism>
<reference evidence="14" key="1">
    <citation type="journal article" date="2014" name="Int. J. Syst. Evol. Microbiol.">
        <title>Complete genome sequence of Corynebacterium casei LMG S-19264T (=DSM 44701T), isolated from a smear-ripened cheese.</title>
        <authorList>
            <consortium name="US DOE Joint Genome Institute (JGI-PGF)"/>
            <person name="Walter F."/>
            <person name="Albersmeier A."/>
            <person name="Kalinowski J."/>
            <person name="Ruckert C."/>
        </authorList>
    </citation>
    <scope>NUCLEOTIDE SEQUENCE</scope>
    <source>
        <strain evidence="14">CCM 8711</strain>
    </source>
</reference>
<dbReference type="GO" id="GO:0034765">
    <property type="term" value="P:regulation of monoatomic ion transmembrane transport"/>
    <property type="evidence" value="ECO:0007669"/>
    <property type="project" value="TreeGrafter"/>
</dbReference>
<dbReference type="InterPro" id="IPR041647">
    <property type="entry name" value="IRK_C"/>
</dbReference>
<accession>A0A917N2P0</accession>
<dbReference type="PANTHER" id="PTHR11767">
    <property type="entry name" value="INWARD RECTIFIER POTASSIUM CHANNEL"/>
    <property type="match status" value="1"/>
</dbReference>
<keyword evidence="7 11" id="KW-1133">Transmembrane helix</keyword>
<dbReference type="GO" id="GO:0005886">
    <property type="term" value="C:plasma membrane"/>
    <property type="evidence" value="ECO:0007669"/>
    <property type="project" value="TreeGrafter"/>
</dbReference>
<feature type="transmembrane region" description="Helical" evidence="11">
    <location>
        <begin position="126"/>
        <end position="147"/>
    </location>
</feature>
<dbReference type="SUPFAM" id="SSF81324">
    <property type="entry name" value="Voltage-gated potassium channels"/>
    <property type="match status" value="1"/>
</dbReference>
<dbReference type="Proteomes" id="UP000662074">
    <property type="component" value="Unassembled WGS sequence"/>
</dbReference>
<dbReference type="InterPro" id="IPR013099">
    <property type="entry name" value="K_chnl_dom"/>
</dbReference>
<name>A0A917N2P0_9SPHI</name>
<dbReference type="InterPro" id="IPR014756">
    <property type="entry name" value="Ig_E-set"/>
</dbReference>
<dbReference type="AlphaFoldDB" id="A0A917N2P0"/>
<keyword evidence="4 11" id="KW-0812">Transmembrane</keyword>
<dbReference type="GO" id="GO:0005242">
    <property type="term" value="F:inward rectifier potassium channel activity"/>
    <property type="evidence" value="ECO:0007669"/>
    <property type="project" value="InterPro"/>
</dbReference>
<keyword evidence="8" id="KW-0406">Ion transport</keyword>
<dbReference type="SUPFAM" id="SSF81296">
    <property type="entry name" value="E set domains"/>
    <property type="match status" value="1"/>
</dbReference>
<dbReference type="Gene3D" id="1.10.287.70">
    <property type="match status" value="1"/>
</dbReference>
<keyword evidence="5" id="KW-0851">Voltage-gated channel</keyword>
<dbReference type="EMBL" id="BMDO01000003">
    <property type="protein sequence ID" value="GGI50272.1"/>
    <property type="molecule type" value="Genomic_DNA"/>
</dbReference>
<dbReference type="GO" id="GO:0034702">
    <property type="term" value="C:monoatomic ion channel complex"/>
    <property type="evidence" value="ECO:0007669"/>
    <property type="project" value="UniProtKB-KW"/>
</dbReference>
<feature type="domain" description="Inward rectifier potassium channel C-terminal" evidence="13">
    <location>
        <begin position="175"/>
        <end position="310"/>
    </location>
</feature>
<dbReference type="PRINTS" id="PR01320">
    <property type="entry name" value="KIRCHANNEL"/>
</dbReference>
<gene>
    <name evidence="14" type="primary">irk</name>
    <name evidence="14" type="ORF">GCM10011425_14840</name>
</gene>
<keyword evidence="3" id="KW-0633">Potassium transport</keyword>
<evidence type="ECO:0000256" key="3">
    <source>
        <dbReference type="ARBA" id="ARBA00022538"/>
    </source>
</evidence>
<evidence type="ECO:0000256" key="5">
    <source>
        <dbReference type="ARBA" id="ARBA00022882"/>
    </source>
</evidence>
<dbReference type="PANTHER" id="PTHR11767:SF102">
    <property type="entry name" value="INWARDLY RECTIFYING POTASSIUM CHANNEL 1, ISOFORM F"/>
    <property type="match status" value="1"/>
</dbReference>
<keyword evidence="10 14" id="KW-0407">Ion channel</keyword>
<dbReference type="Pfam" id="PF07885">
    <property type="entry name" value="Ion_trans_2"/>
    <property type="match status" value="1"/>
</dbReference>